<evidence type="ECO:0000313" key="11">
    <source>
        <dbReference type="WBParaSite" id="ACRNAN_scaffold1699.g8589.t1"/>
    </source>
</evidence>
<dbReference type="GO" id="GO:0006357">
    <property type="term" value="P:regulation of transcription by RNA polymerase II"/>
    <property type="evidence" value="ECO:0007669"/>
    <property type="project" value="TreeGrafter"/>
</dbReference>
<feature type="compositionally biased region" description="Low complexity" evidence="8">
    <location>
        <begin position="17"/>
        <end position="27"/>
    </location>
</feature>
<dbReference type="GO" id="GO:0006412">
    <property type="term" value="P:translation"/>
    <property type="evidence" value="ECO:0007669"/>
    <property type="project" value="InterPro"/>
</dbReference>
<evidence type="ECO:0000313" key="10">
    <source>
        <dbReference type="Proteomes" id="UP000887540"/>
    </source>
</evidence>
<evidence type="ECO:0000256" key="6">
    <source>
        <dbReference type="ARBA" id="ARBA00035263"/>
    </source>
</evidence>
<dbReference type="InterPro" id="IPR023803">
    <property type="entry name" value="Ribosomal_bS16_dom_sf"/>
</dbReference>
<feature type="region of interest" description="Disordered" evidence="8">
    <location>
        <begin position="412"/>
        <end position="436"/>
    </location>
</feature>
<keyword evidence="3" id="KW-0689">Ribosomal protein</keyword>
<dbReference type="PANTHER" id="PTHR12243">
    <property type="entry name" value="MADF DOMAIN TRANSCRIPTION FACTOR"/>
    <property type="match status" value="1"/>
</dbReference>
<dbReference type="AlphaFoldDB" id="A0A914D2U6"/>
<dbReference type="SUPFAM" id="SSF54565">
    <property type="entry name" value="Ribosomal protein S16"/>
    <property type="match status" value="1"/>
</dbReference>
<reference evidence="11" key="1">
    <citation type="submission" date="2022-11" db="UniProtKB">
        <authorList>
            <consortium name="WormBaseParasite"/>
        </authorList>
    </citation>
    <scope>IDENTIFICATION</scope>
</reference>
<dbReference type="GO" id="GO:0003735">
    <property type="term" value="F:structural constituent of ribosome"/>
    <property type="evidence" value="ECO:0007669"/>
    <property type="project" value="InterPro"/>
</dbReference>
<protein>
    <recommendedName>
        <fullName evidence="6">Small ribosomal subunit protein bS16m</fullName>
    </recommendedName>
    <alternativeName>
        <fullName evidence="7">28S ribosomal protein S16, mitochondrial</fullName>
    </alternativeName>
</protein>
<dbReference type="Proteomes" id="UP000887540">
    <property type="component" value="Unplaced"/>
</dbReference>
<comment type="subcellular location">
    <subcellularLocation>
        <location evidence="1">Mitochondrion</location>
    </subcellularLocation>
</comment>
<keyword evidence="10" id="KW-1185">Reference proteome</keyword>
<keyword evidence="5" id="KW-0687">Ribonucleoprotein</keyword>
<comment type="similarity">
    <text evidence="2">Belongs to the bacterial ribosomal protein bS16 family.</text>
</comment>
<dbReference type="Pfam" id="PF10545">
    <property type="entry name" value="MADF_DNA_bdg"/>
    <property type="match status" value="1"/>
</dbReference>
<dbReference type="PROSITE" id="PS51029">
    <property type="entry name" value="MADF"/>
    <property type="match status" value="1"/>
</dbReference>
<dbReference type="InterPro" id="IPR000307">
    <property type="entry name" value="Ribosomal_bS16"/>
</dbReference>
<dbReference type="GO" id="GO:0015935">
    <property type="term" value="C:small ribosomal subunit"/>
    <property type="evidence" value="ECO:0007669"/>
    <property type="project" value="UniProtKB-ARBA"/>
</dbReference>
<dbReference type="GO" id="GO:0005743">
    <property type="term" value="C:mitochondrial inner membrane"/>
    <property type="evidence" value="ECO:0007669"/>
    <property type="project" value="UniProtKB-ARBA"/>
</dbReference>
<feature type="compositionally biased region" description="Basic and acidic residues" evidence="8">
    <location>
        <begin position="412"/>
        <end position="424"/>
    </location>
</feature>
<dbReference type="PANTHER" id="PTHR12243:SF67">
    <property type="entry name" value="COREPRESSOR OF PANGOLIN, ISOFORM A-RELATED"/>
    <property type="match status" value="1"/>
</dbReference>
<evidence type="ECO:0000256" key="2">
    <source>
        <dbReference type="ARBA" id="ARBA00006668"/>
    </source>
</evidence>
<evidence type="ECO:0000256" key="3">
    <source>
        <dbReference type="ARBA" id="ARBA00022980"/>
    </source>
</evidence>
<evidence type="ECO:0000256" key="5">
    <source>
        <dbReference type="ARBA" id="ARBA00023274"/>
    </source>
</evidence>
<dbReference type="GO" id="GO:0005667">
    <property type="term" value="C:transcription regulator complex"/>
    <property type="evidence" value="ECO:0007669"/>
    <property type="project" value="TreeGrafter"/>
</dbReference>
<evidence type="ECO:0000256" key="1">
    <source>
        <dbReference type="ARBA" id="ARBA00004173"/>
    </source>
</evidence>
<dbReference type="InterPro" id="IPR006578">
    <property type="entry name" value="MADF-dom"/>
</dbReference>
<feature type="region of interest" description="Disordered" evidence="8">
    <location>
        <begin position="1"/>
        <end position="27"/>
    </location>
</feature>
<dbReference type="SMART" id="SM00595">
    <property type="entry name" value="MADF"/>
    <property type="match status" value="1"/>
</dbReference>
<dbReference type="WBParaSite" id="ACRNAN_scaffold1699.g8589.t1">
    <property type="protein sequence ID" value="ACRNAN_scaffold1699.g8589.t1"/>
    <property type="gene ID" value="ACRNAN_scaffold1699.g8589"/>
</dbReference>
<dbReference type="FunFam" id="3.30.1320.10:FF:000004">
    <property type="entry name" value="28S ribosomal protein S16, mitochondrial"/>
    <property type="match status" value="1"/>
</dbReference>
<accession>A0A914D2U6</accession>
<evidence type="ECO:0000256" key="7">
    <source>
        <dbReference type="ARBA" id="ARBA00035438"/>
    </source>
</evidence>
<organism evidence="10 11">
    <name type="scientific">Acrobeloides nanus</name>
    <dbReference type="NCBI Taxonomy" id="290746"/>
    <lineage>
        <taxon>Eukaryota</taxon>
        <taxon>Metazoa</taxon>
        <taxon>Ecdysozoa</taxon>
        <taxon>Nematoda</taxon>
        <taxon>Chromadorea</taxon>
        <taxon>Rhabditida</taxon>
        <taxon>Tylenchina</taxon>
        <taxon>Cephalobomorpha</taxon>
        <taxon>Cephaloboidea</taxon>
        <taxon>Cephalobidae</taxon>
        <taxon>Acrobeloides</taxon>
    </lineage>
</organism>
<feature type="domain" description="MADF" evidence="9">
    <location>
        <begin position="35"/>
        <end position="119"/>
    </location>
</feature>
<keyword evidence="4" id="KW-0496">Mitochondrion</keyword>
<evidence type="ECO:0000259" key="9">
    <source>
        <dbReference type="PROSITE" id="PS51029"/>
    </source>
</evidence>
<evidence type="ECO:0000256" key="4">
    <source>
        <dbReference type="ARBA" id="ARBA00023128"/>
    </source>
</evidence>
<evidence type="ECO:0000256" key="8">
    <source>
        <dbReference type="SAM" id="MobiDB-lite"/>
    </source>
</evidence>
<proteinExistence type="inferred from homology"/>
<dbReference type="GO" id="GO:0005759">
    <property type="term" value="C:mitochondrial matrix"/>
    <property type="evidence" value="ECO:0007669"/>
    <property type="project" value="UniProtKB-ARBA"/>
</dbReference>
<dbReference type="InterPro" id="IPR039353">
    <property type="entry name" value="TF_Adf1"/>
</dbReference>
<name>A0A914D2U6_9BILA</name>
<dbReference type="Pfam" id="PF00886">
    <property type="entry name" value="Ribosomal_S16"/>
    <property type="match status" value="1"/>
</dbReference>
<sequence>MDLDESLIDVTDTSPCKNSNNSKNVSSLKDKTNRIIIEYVEQNPCLYDPNDPSHRNHTRTSEAWHKIARSLNMPEEFVRKRWQQLRQRYAKVRRHRLSNRPIATFRLFDKLTFLDVHLTELEKWREMNKNLKASTSIDDETVQEILGCSMLQESMEEVEECGRIVKEEASSLDDESAYADVDSQDNKNGSFASASNISLAAVPPLYNSTPNRLTSSIRANQNLPNFLFPSPIGKMPSNLSAQSQHVDPPNDLITSQQELITDSRLLKSDIAFANYLLATLAELPQEKRLRAKSVITESLHKFLANLNRPFFHICVFPDKALGRRWKDNIIEQVGTFDPIPNFKNEKIVALDIPKIKYWIGVRNAEISVPVLELLGLAGLLPLHPKTIVNAKNVKANREEHYAAVRAAYAEQGKDKEDKAKELASQRKIGVPSISSA</sequence>
<dbReference type="Gene3D" id="3.30.1320.10">
    <property type="match status" value="1"/>
</dbReference>
<dbReference type="GO" id="GO:0005634">
    <property type="term" value="C:nucleus"/>
    <property type="evidence" value="ECO:0007669"/>
    <property type="project" value="TreeGrafter"/>
</dbReference>